<evidence type="ECO:0000313" key="2">
    <source>
        <dbReference type="Proteomes" id="UP000010959"/>
    </source>
</evidence>
<organism evidence="1 2">
    <name type="scientific">Rhodopirellula baltica SWK14</name>
    <dbReference type="NCBI Taxonomy" id="993516"/>
    <lineage>
        <taxon>Bacteria</taxon>
        <taxon>Pseudomonadati</taxon>
        <taxon>Planctomycetota</taxon>
        <taxon>Planctomycetia</taxon>
        <taxon>Pirellulales</taxon>
        <taxon>Pirellulaceae</taxon>
        <taxon>Rhodopirellula</taxon>
    </lineage>
</organism>
<dbReference type="PATRIC" id="fig|993516.3.peg.1497"/>
<accession>L7CLY0</accession>
<name>L7CLY0_RHOBT</name>
<comment type="caution">
    <text evidence="1">The sequence shown here is derived from an EMBL/GenBank/DDBJ whole genome shotgun (WGS) entry which is preliminary data.</text>
</comment>
<gene>
    <name evidence="1" type="ORF">RBSWK_01419</name>
</gene>
<reference evidence="1 2" key="1">
    <citation type="journal article" date="2013" name="Mar. Genomics">
        <title>Expression of sulfatases in Rhodopirellula baltica and the diversity of sulfatases in the genus Rhodopirellula.</title>
        <authorList>
            <person name="Wegner C.E."/>
            <person name="Richter-Heitmann T."/>
            <person name="Klindworth A."/>
            <person name="Klockow C."/>
            <person name="Richter M."/>
            <person name="Achstetter T."/>
            <person name="Glockner F.O."/>
            <person name="Harder J."/>
        </authorList>
    </citation>
    <scope>NUCLEOTIDE SEQUENCE [LARGE SCALE GENOMIC DNA]</scope>
    <source>
        <strain evidence="1 2">SWK14</strain>
    </source>
</reference>
<dbReference type="EMBL" id="AMWG01000026">
    <property type="protein sequence ID" value="ELP34632.1"/>
    <property type="molecule type" value="Genomic_DNA"/>
</dbReference>
<evidence type="ECO:0000313" key="1">
    <source>
        <dbReference type="EMBL" id="ELP34632.1"/>
    </source>
</evidence>
<dbReference type="AlphaFoldDB" id="L7CLY0"/>
<sequence length="70" mass="7993">MKAQKTTSKLKHCEHEHGVSYIGFQEDMKVPGHETLTFRFECDKKNSPDDVKKLISVLHDHGFALVVQTP</sequence>
<dbReference type="Proteomes" id="UP000010959">
    <property type="component" value="Unassembled WGS sequence"/>
</dbReference>
<protein>
    <submittedName>
        <fullName evidence="1">Uncharacterized protein</fullName>
    </submittedName>
</protein>
<proteinExistence type="predicted"/>